<protein>
    <submittedName>
        <fullName evidence="1">Uncharacterized protein</fullName>
    </submittedName>
</protein>
<organism evidence="1 2">
    <name type="scientific">Hominisplanchenecus faecis</name>
    <dbReference type="NCBI Taxonomy" id="2885351"/>
    <lineage>
        <taxon>Bacteria</taxon>
        <taxon>Bacillati</taxon>
        <taxon>Bacillota</taxon>
        <taxon>Clostridia</taxon>
        <taxon>Lachnospirales</taxon>
        <taxon>Lachnospiraceae</taxon>
        <taxon>Hominisplanchenecus</taxon>
    </lineage>
</organism>
<name>A0ABS8EX89_9FIRM</name>
<keyword evidence="2" id="KW-1185">Reference proteome</keyword>
<proteinExistence type="predicted"/>
<evidence type="ECO:0000313" key="2">
    <source>
        <dbReference type="Proteomes" id="UP001299235"/>
    </source>
</evidence>
<dbReference type="Proteomes" id="UP001299235">
    <property type="component" value="Unassembled WGS sequence"/>
</dbReference>
<accession>A0ABS8EX89</accession>
<evidence type="ECO:0000313" key="1">
    <source>
        <dbReference type="EMBL" id="MCC2149781.1"/>
    </source>
</evidence>
<comment type="caution">
    <text evidence="1">The sequence shown here is derived from an EMBL/GenBank/DDBJ whole genome shotgun (WGS) entry which is preliminary data.</text>
</comment>
<sequence>MKKTYETPKAEVERYQLDASIASNCETVVHNGPQMNGYSQCSDYIDPFETYSAARSVHNVQFYSEDTCDCYTTAGGGYWTS</sequence>
<dbReference type="RefSeq" id="WP_173865920.1">
    <property type="nucleotide sequence ID" value="NZ_JAJEQE010000042.1"/>
</dbReference>
<gene>
    <name evidence="1" type="ORF">LKD42_11035</name>
</gene>
<dbReference type="EMBL" id="JAJEQE010000042">
    <property type="protein sequence ID" value="MCC2149781.1"/>
    <property type="molecule type" value="Genomic_DNA"/>
</dbReference>
<reference evidence="1 2" key="1">
    <citation type="submission" date="2021-10" db="EMBL/GenBank/DDBJ databases">
        <title>Anaerobic single-cell dispensing facilitates the cultivation of human gut bacteria.</title>
        <authorList>
            <person name="Afrizal A."/>
        </authorList>
    </citation>
    <scope>NUCLEOTIDE SEQUENCE [LARGE SCALE GENOMIC DNA]</scope>
    <source>
        <strain evidence="1 2">CLA-AA-H246</strain>
    </source>
</reference>